<geneLocation type="plasmid" evidence="2 3">
    <name>unnamed7</name>
</geneLocation>
<accession>A0A2P1BUQ2</accession>
<keyword evidence="1" id="KW-0175">Coiled coil</keyword>
<feature type="coiled-coil region" evidence="1">
    <location>
        <begin position="60"/>
        <end position="94"/>
    </location>
</feature>
<name>A0A2P1BUQ2_9RHOB</name>
<evidence type="ECO:0000256" key="1">
    <source>
        <dbReference type="SAM" id="Coils"/>
    </source>
</evidence>
<dbReference type="EMBL" id="CP020447">
    <property type="protein sequence ID" value="AVI58439.1"/>
    <property type="molecule type" value="Genomic_DNA"/>
</dbReference>
<reference evidence="2" key="1">
    <citation type="submission" date="2017-12" db="EMBL/GenBank/DDBJ databases">
        <title>FDA dAtabase for Regulatory Grade micrObial Sequences (FDA-ARGOS): Supporting development and validation of Infectious Disease Dx tests.</title>
        <authorList>
            <person name="Campos J."/>
            <person name="Goldberg B."/>
            <person name="Tallon L."/>
            <person name="Sadzewicz L."/>
            <person name="Sengamalay N."/>
            <person name="Ott S."/>
            <person name="Godinez A."/>
            <person name="Nagaraj S."/>
            <person name="Vyas G."/>
            <person name="Aluvathingal J."/>
            <person name="Nadendla S."/>
            <person name="Geyer C."/>
            <person name="Nandy P."/>
            <person name="Hobson J."/>
            <person name="Sichtig H."/>
        </authorList>
    </citation>
    <scope>NUCLEOTIDE SEQUENCE</scope>
    <source>
        <strain evidence="2">FDAARGOS_252</strain>
        <plasmid evidence="2">unnamed7</plasmid>
    </source>
</reference>
<dbReference type="KEGG" id="pye:A6J80_23825"/>
<keyword evidence="3" id="KW-1185">Reference proteome</keyword>
<evidence type="ECO:0000313" key="3">
    <source>
        <dbReference type="Proteomes" id="UP000191257"/>
    </source>
</evidence>
<proteinExistence type="predicted"/>
<protein>
    <submittedName>
        <fullName evidence="2">Uncharacterized protein</fullName>
    </submittedName>
</protein>
<organism evidence="2 3">
    <name type="scientific">Paracoccus yeei</name>
    <dbReference type="NCBI Taxonomy" id="147645"/>
    <lineage>
        <taxon>Bacteria</taxon>
        <taxon>Pseudomonadati</taxon>
        <taxon>Pseudomonadota</taxon>
        <taxon>Alphaproteobacteria</taxon>
        <taxon>Rhodobacterales</taxon>
        <taxon>Paracoccaceae</taxon>
        <taxon>Paracoccus</taxon>
    </lineage>
</organism>
<sequence length="110" mass="12548">MILLLCVPGTMQNTTVLPRRSLWISGGLCGNPASTCRPSIPRPQEIFMSDMLSPLERNLTLLIEQLLQKHSERIEELEARVRQLEDERAELTTMMNLWHALQTPLRSSPP</sequence>
<keyword evidence="2" id="KW-0614">Plasmid</keyword>
<evidence type="ECO:0000313" key="2">
    <source>
        <dbReference type="EMBL" id="AVI58439.1"/>
    </source>
</evidence>
<gene>
    <name evidence="2" type="ORF">A6J80_23825</name>
</gene>
<dbReference type="AlphaFoldDB" id="A0A2P1BUQ2"/>
<dbReference type="Proteomes" id="UP000191257">
    <property type="component" value="Plasmid unnamed7"/>
</dbReference>